<proteinExistence type="predicted"/>
<evidence type="ECO:0000313" key="2">
    <source>
        <dbReference type="Proteomes" id="UP000248423"/>
    </source>
</evidence>
<evidence type="ECO:0000313" key="1">
    <source>
        <dbReference type="EMBL" id="PYI01838.1"/>
    </source>
</evidence>
<accession>A0A319E5P2</accession>
<keyword evidence="2" id="KW-1185">Reference proteome</keyword>
<gene>
    <name evidence="1" type="ORF">BO78DRAFT_390789</name>
</gene>
<reference evidence="1 2" key="1">
    <citation type="submission" date="2018-02" db="EMBL/GenBank/DDBJ databases">
        <title>The genomes of Aspergillus section Nigri reveals drivers in fungal speciation.</title>
        <authorList>
            <consortium name="DOE Joint Genome Institute"/>
            <person name="Vesth T.C."/>
            <person name="Nybo J."/>
            <person name="Theobald S."/>
            <person name="Brandl J."/>
            <person name="Frisvad J.C."/>
            <person name="Nielsen K.F."/>
            <person name="Lyhne E.K."/>
            <person name="Kogle M.E."/>
            <person name="Kuo A."/>
            <person name="Riley R."/>
            <person name="Clum A."/>
            <person name="Nolan M."/>
            <person name="Lipzen A."/>
            <person name="Salamov A."/>
            <person name="Henrissat B."/>
            <person name="Wiebenga A."/>
            <person name="De vries R.P."/>
            <person name="Grigoriev I.V."/>
            <person name="Mortensen U.H."/>
            <person name="Andersen M.R."/>
            <person name="Baker S.E."/>
        </authorList>
    </citation>
    <scope>NUCLEOTIDE SEQUENCE [LARGE SCALE GENOMIC DNA]</scope>
    <source>
        <strain evidence="1 2">CBS 121057</strain>
    </source>
</reference>
<dbReference type="Proteomes" id="UP000248423">
    <property type="component" value="Unassembled WGS sequence"/>
</dbReference>
<protein>
    <submittedName>
        <fullName evidence="1">Uncharacterized protein</fullName>
    </submittedName>
</protein>
<sequence>MAVATTKGARCFVLLCCCAACKEHSKSGPHRAAVPVVAFPEEAKWLGPLSDSANGHWMLQHLNFRRSTDEDWRRGKARYHYLVTMDQDTQEASQSRGWLSLCTVKENAISGTAAG</sequence>
<dbReference type="AlphaFoldDB" id="A0A319E5P2"/>
<name>A0A319E5P2_ASPSB</name>
<dbReference type="EMBL" id="KZ826406">
    <property type="protein sequence ID" value="PYI01838.1"/>
    <property type="molecule type" value="Genomic_DNA"/>
</dbReference>
<organism evidence="1 2">
    <name type="scientific">Aspergillus sclerotiicarbonarius (strain CBS 121057 / IBT 28362)</name>
    <dbReference type="NCBI Taxonomy" id="1448318"/>
    <lineage>
        <taxon>Eukaryota</taxon>
        <taxon>Fungi</taxon>
        <taxon>Dikarya</taxon>
        <taxon>Ascomycota</taxon>
        <taxon>Pezizomycotina</taxon>
        <taxon>Eurotiomycetes</taxon>
        <taxon>Eurotiomycetidae</taxon>
        <taxon>Eurotiales</taxon>
        <taxon>Aspergillaceae</taxon>
        <taxon>Aspergillus</taxon>
        <taxon>Aspergillus subgen. Circumdati</taxon>
    </lineage>
</organism>
<dbReference type="VEuPathDB" id="FungiDB:BO78DRAFT_390789"/>